<gene>
    <name evidence="1" type="ORF">BV898_05808</name>
</gene>
<evidence type="ECO:0000313" key="2">
    <source>
        <dbReference type="Proteomes" id="UP000192578"/>
    </source>
</evidence>
<comment type="caution">
    <text evidence="1">The sequence shown here is derived from an EMBL/GenBank/DDBJ whole genome shotgun (WGS) entry which is preliminary data.</text>
</comment>
<dbReference type="Proteomes" id="UP000192578">
    <property type="component" value="Unassembled WGS sequence"/>
</dbReference>
<keyword evidence="2" id="KW-1185">Reference proteome</keyword>
<sequence>MCGRCRKQRASSINERVVPNFWKTFLMQTGQLCSQHPHANFSGLKRPDSLTNYTKTGQPFQRYVKAQQELSEGLVRKILKGQANVLEEHNIGVQGKAVVVPLVADDGTASGGRW</sequence>
<reference evidence="2" key="1">
    <citation type="submission" date="2017-01" db="EMBL/GenBank/DDBJ databases">
        <title>Comparative genomics of anhydrobiosis in the tardigrade Hypsibius dujardini.</title>
        <authorList>
            <person name="Yoshida Y."/>
            <person name="Koutsovoulos G."/>
            <person name="Laetsch D."/>
            <person name="Stevens L."/>
            <person name="Kumar S."/>
            <person name="Horikawa D."/>
            <person name="Ishino K."/>
            <person name="Komine S."/>
            <person name="Tomita M."/>
            <person name="Blaxter M."/>
            <person name="Arakawa K."/>
        </authorList>
    </citation>
    <scope>NUCLEOTIDE SEQUENCE [LARGE SCALE GENOMIC DNA]</scope>
    <source>
        <strain evidence="2">Z151</strain>
    </source>
</reference>
<protein>
    <submittedName>
        <fullName evidence="1">Uncharacterized protein</fullName>
    </submittedName>
</protein>
<proteinExistence type="predicted"/>
<name>A0A1W0WYH1_HYPEX</name>
<dbReference type="EMBL" id="MTYJ01000032">
    <property type="protein sequence ID" value="OQV20256.1"/>
    <property type="molecule type" value="Genomic_DNA"/>
</dbReference>
<accession>A0A1W0WYH1</accession>
<evidence type="ECO:0000313" key="1">
    <source>
        <dbReference type="EMBL" id="OQV20256.1"/>
    </source>
</evidence>
<organism evidence="1 2">
    <name type="scientific">Hypsibius exemplaris</name>
    <name type="common">Freshwater tardigrade</name>
    <dbReference type="NCBI Taxonomy" id="2072580"/>
    <lineage>
        <taxon>Eukaryota</taxon>
        <taxon>Metazoa</taxon>
        <taxon>Ecdysozoa</taxon>
        <taxon>Tardigrada</taxon>
        <taxon>Eutardigrada</taxon>
        <taxon>Parachela</taxon>
        <taxon>Hypsibioidea</taxon>
        <taxon>Hypsibiidae</taxon>
        <taxon>Hypsibius</taxon>
    </lineage>
</organism>
<dbReference type="AlphaFoldDB" id="A0A1W0WYH1"/>